<keyword evidence="3" id="KW-1003">Cell membrane</keyword>
<keyword evidence="5" id="KW-0472">Membrane</keyword>
<reference evidence="9 10" key="1">
    <citation type="submission" date="2024-05" db="EMBL/GenBank/DDBJ databases">
        <title>Genetic variation in Jamaican populations of the coffee berry borer (Hypothenemus hampei).</title>
        <authorList>
            <person name="Errbii M."/>
            <person name="Myrie A."/>
        </authorList>
    </citation>
    <scope>NUCLEOTIDE SEQUENCE [LARGE SCALE GENOMIC DNA]</scope>
    <source>
        <strain evidence="9">JA-Hopewell-2020-01-JO</strain>
        <tissue evidence="9">Whole body</tissue>
    </source>
</reference>
<dbReference type="InterPro" id="IPR004944">
    <property type="entry name" value="CDK5_activator"/>
</dbReference>
<comment type="caution">
    <text evidence="9">The sequence shown here is derived from an EMBL/GenBank/DDBJ whole genome shotgun (WGS) entry which is preliminary data.</text>
</comment>
<comment type="subcellular location">
    <subcellularLocation>
        <location evidence="1">Cell membrane</location>
        <topology evidence="1">Lipid-anchor</topology>
    </subcellularLocation>
    <subcellularLocation>
        <location evidence="7">Endomembrane system</location>
        <topology evidence="7">Lipid-anchor</topology>
        <orientation evidence="7">Cytoplasmic side</orientation>
    </subcellularLocation>
</comment>
<protein>
    <recommendedName>
        <fullName evidence="8">Cyclin-dependent kinase 5 activator</fullName>
    </recommendedName>
</protein>
<evidence type="ECO:0000256" key="1">
    <source>
        <dbReference type="ARBA" id="ARBA00004193"/>
    </source>
</evidence>
<comment type="subunit">
    <text evidence="8">Heterodimer of a catalytic subunit and a regulatory subunit.</text>
</comment>
<evidence type="ECO:0000256" key="7">
    <source>
        <dbReference type="ARBA" id="ARBA00046278"/>
    </source>
</evidence>
<name>A0ABD1ELJ6_HYPHA</name>
<dbReference type="GO" id="GO:0012505">
    <property type="term" value="C:endomembrane system"/>
    <property type="evidence" value="ECO:0007669"/>
    <property type="project" value="UniProtKB-SubCell"/>
</dbReference>
<dbReference type="Proteomes" id="UP001566132">
    <property type="component" value="Unassembled WGS sequence"/>
</dbReference>
<evidence type="ECO:0000256" key="6">
    <source>
        <dbReference type="ARBA" id="ARBA00023288"/>
    </source>
</evidence>
<evidence type="ECO:0000256" key="5">
    <source>
        <dbReference type="ARBA" id="ARBA00023136"/>
    </source>
</evidence>
<dbReference type="PANTHER" id="PTHR23401">
    <property type="entry name" value="CYCLIN DEPENDANT KINASE-5 ACTIVATOR"/>
    <property type="match status" value="1"/>
</dbReference>
<dbReference type="GO" id="GO:0005886">
    <property type="term" value="C:plasma membrane"/>
    <property type="evidence" value="ECO:0007669"/>
    <property type="project" value="UniProtKB-SubCell"/>
</dbReference>
<accession>A0ABD1ELJ6</accession>
<dbReference type="PIRSF" id="PIRSF009324">
    <property type="entry name" value="Cdk5_activator"/>
    <property type="match status" value="1"/>
</dbReference>
<dbReference type="InterPro" id="IPR036915">
    <property type="entry name" value="Cyclin-like_sf"/>
</dbReference>
<keyword evidence="10" id="KW-1185">Reference proteome</keyword>
<keyword evidence="6" id="KW-0449">Lipoprotein</keyword>
<dbReference type="Pfam" id="PF03261">
    <property type="entry name" value="CDK5_activator"/>
    <property type="match status" value="1"/>
</dbReference>
<sequence length="427" mass="48733">MQYPIDPEHRDFPGSPFFFEGGFSTKDVKSSCVNRFKLDNKVDMGTVLSFSPRERDRPLYTSSTTGDFALNNFSYEQLNNVKNNRDCTSNKTNLTHSNTHTLNNINNNDNARILSEKNALEKNLKKHSLFINALSWKRFSTTNNNKKKQENIKNKNITVFRQPLDNVHPPVDKNKNIQQQKQQPSFYCHTSKSTSALALDIVRVNNANNNTNYNHHCEKVTSKQSLLGSRDSNQVVPVVAPRRTVIQASTSELLKCLGIFLHSRCYRLRDFQAGDAVMWLRTVDRSLLLQGWQDVPFINPANIVFVYMLVRDLVEEDVECEQDLQAVVLTCLYLSYSYMGNEISYPLKPFLVEDSKEQFWDRCLDIVNRLSSNMLRINSEPGYFTEIFSELKTFGITSIVSNTNISTMGCQTVPVVSCNSGNITQTA</sequence>
<dbReference type="Gene3D" id="1.10.472.10">
    <property type="entry name" value="Cyclin-like"/>
    <property type="match status" value="1"/>
</dbReference>
<dbReference type="FunFam" id="1.10.472.10:FF:000025">
    <property type="entry name" value="Cyclin-dependent kinase 5 activator"/>
    <property type="match status" value="1"/>
</dbReference>
<evidence type="ECO:0000313" key="10">
    <source>
        <dbReference type="Proteomes" id="UP001566132"/>
    </source>
</evidence>
<dbReference type="SUPFAM" id="SSF47954">
    <property type="entry name" value="Cyclin-like"/>
    <property type="match status" value="1"/>
</dbReference>
<dbReference type="EMBL" id="JBDJPC010000006">
    <property type="protein sequence ID" value="KAL1497211.1"/>
    <property type="molecule type" value="Genomic_DNA"/>
</dbReference>
<evidence type="ECO:0000313" key="9">
    <source>
        <dbReference type="EMBL" id="KAL1497211.1"/>
    </source>
</evidence>
<evidence type="ECO:0000256" key="4">
    <source>
        <dbReference type="ARBA" id="ARBA00022553"/>
    </source>
</evidence>
<dbReference type="PANTHER" id="PTHR23401:SF0">
    <property type="entry name" value="CYCLIN-DEPENDENT KINASE 5 ACTIVATOR"/>
    <property type="match status" value="1"/>
</dbReference>
<organism evidence="9 10">
    <name type="scientific">Hypothenemus hampei</name>
    <name type="common">Coffee berry borer</name>
    <dbReference type="NCBI Taxonomy" id="57062"/>
    <lineage>
        <taxon>Eukaryota</taxon>
        <taxon>Metazoa</taxon>
        <taxon>Ecdysozoa</taxon>
        <taxon>Arthropoda</taxon>
        <taxon>Hexapoda</taxon>
        <taxon>Insecta</taxon>
        <taxon>Pterygota</taxon>
        <taxon>Neoptera</taxon>
        <taxon>Endopterygota</taxon>
        <taxon>Coleoptera</taxon>
        <taxon>Polyphaga</taxon>
        <taxon>Cucujiformia</taxon>
        <taxon>Curculionidae</taxon>
        <taxon>Scolytinae</taxon>
        <taxon>Hypothenemus</taxon>
    </lineage>
</organism>
<dbReference type="AlphaFoldDB" id="A0ABD1ELJ6"/>
<gene>
    <name evidence="9" type="ORF">ABEB36_008208</name>
</gene>
<evidence type="ECO:0000256" key="3">
    <source>
        <dbReference type="ARBA" id="ARBA00022475"/>
    </source>
</evidence>
<evidence type="ECO:0000256" key="8">
    <source>
        <dbReference type="PIRNR" id="PIRNR009324"/>
    </source>
</evidence>
<keyword evidence="4" id="KW-0597">Phosphoprotein</keyword>
<comment type="similarity">
    <text evidence="2 8">Belongs to the cyclin-dependent kinase 5 activator family.</text>
</comment>
<evidence type="ECO:0000256" key="2">
    <source>
        <dbReference type="ARBA" id="ARBA00010175"/>
    </source>
</evidence>
<proteinExistence type="inferred from homology"/>
<dbReference type="GO" id="GO:0016533">
    <property type="term" value="C:protein kinase 5 complex"/>
    <property type="evidence" value="ECO:0007669"/>
    <property type="project" value="UniProtKB-UniRule"/>
</dbReference>